<keyword evidence="2" id="KW-1185">Reference proteome</keyword>
<dbReference type="HOGENOM" id="CLU_3113141_0_0_2"/>
<reference evidence="1" key="1">
    <citation type="submission" date="2007-06" db="EMBL/GenBank/DDBJ databases">
        <title>Complete sequence of Methanococcus vannielii SB.</title>
        <authorList>
            <consortium name="US DOE Joint Genome Institute"/>
            <person name="Copeland A."/>
            <person name="Lucas S."/>
            <person name="Lapidus A."/>
            <person name="Barry K."/>
            <person name="Glavina del Rio T."/>
            <person name="Dalin E."/>
            <person name="Tice H."/>
            <person name="Pitluck S."/>
            <person name="Chain P."/>
            <person name="Malfatti S."/>
            <person name="Shin M."/>
            <person name="Vergez L."/>
            <person name="Schmutz J."/>
            <person name="Larimer F."/>
            <person name="Land M."/>
            <person name="Hauser L."/>
            <person name="Kyrpides N."/>
            <person name="Anderson I."/>
            <person name="Sieprawska-Lupa M."/>
            <person name="Whitman W.B."/>
            <person name="Richardson P."/>
        </authorList>
    </citation>
    <scope>NUCLEOTIDE SEQUENCE [LARGE SCALE GENOMIC DNA]</scope>
    <source>
        <strain evidence="1">SB</strain>
    </source>
</reference>
<accession>A6URP0</accession>
<dbReference type="KEGG" id="mvn:Mevan_1265"/>
<dbReference type="AlphaFoldDB" id="A6URP0"/>
<organism evidence="1 2">
    <name type="scientific">Methanococcus vannielii (strain ATCC 35089 / DSM 1224 / JCM 13029 / OCM 148 / SB)</name>
    <dbReference type="NCBI Taxonomy" id="406327"/>
    <lineage>
        <taxon>Archaea</taxon>
        <taxon>Methanobacteriati</taxon>
        <taxon>Methanobacteriota</taxon>
        <taxon>Methanomada group</taxon>
        <taxon>Methanococci</taxon>
        <taxon>Methanococcales</taxon>
        <taxon>Methanococcaceae</taxon>
        <taxon>Methanococcus</taxon>
    </lineage>
</organism>
<proteinExistence type="predicted"/>
<dbReference type="Proteomes" id="UP000001107">
    <property type="component" value="Chromosome"/>
</dbReference>
<dbReference type="eggNOG" id="arCOG06600">
    <property type="taxonomic scope" value="Archaea"/>
</dbReference>
<evidence type="ECO:0000313" key="2">
    <source>
        <dbReference type="Proteomes" id="UP000001107"/>
    </source>
</evidence>
<evidence type="ECO:0000313" key="1">
    <source>
        <dbReference type="EMBL" id="ABR55162.1"/>
    </source>
</evidence>
<protein>
    <submittedName>
        <fullName evidence="1">Uncharacterized protein</fullName>
    </submittedName>
</protein>
<sequence>MDTDEKIFEGEFNIYIDKMAKQVLNEVYIIVKKSVFSGKYLAVKGAGGCC</sequence>
<name>A6URP0_METVS</name>
<dbReference type="OrthoDB" id="61368at2157"/>
<dbReference type="EMBL" id="CP000742">
    <property type="protein sequence ID" value="ABR55162.1"/>
    <property type="molecule type" value="Genomic_DNA"/>
</dbReference>
<gene>
    <name evidence="1" type="ordered locus">Mevan_1265</name>
</gene>